<dbReference type="PANTHER" id="PTHR13707:SF57">
    <property type="entry name" value="SUCCINYL-COA:3-KETOACID COENZYME A TRANSFERASE SUBUNIT B-RELATED"/>
    <property type="match status" value="1"/>
</dbReference>
<sequence>MNPKEKIAIRVAKELKEGQLVNLGIGLPTLVANYIPENIHVFFQSENGIVGMGPAPEPGFENKDLTNAGGQFVTALSGAMTFDSAFSFALIRGGHLDVTVLGGLQVDEEGHLANWMIPGKMIPGMGGAMDLVTGAKKVIVAMTHTAKGTPKIVKKCSLPLTSIRRVDLIVTELAVIKPTDEGLLLKEIAKETSLDEVLSLTEAKLIISDDLKTF</sequence>
<dbReference type="InterPro" id="IPR004165">
    <property type="entry name" value="CoA_trans_fam_I"/>
</dbReference>
<evidence type="ECO:0000313" key="3">
    <source>
        <dbReference type="EMBL" id="MBB6062013.1"/>
    </source>
</evidence>
<dbReference type="Pfam" id="PF01144">
    <property type="entry name" value="CoA_trans"/>
    <property type="match status" value="1"/>
</dbReference>
<dbReference type="EC" id="2.8.3.9" evidence="3"/>
<accession>A0A841GQB4</accession>
<dbReference type="EMBL" id="JACHEX010000001">
    <property type="protein sequence ID" value="MBB6062013.1"/>
    <property type="molecule type" value="Genomic_DNA"/>
</dbReference>
<dbReference type="AlphaFoldDB" id="A0A841GQB4"/>
<dbReference type="InterPro" id="IPR004164">
    <property type="entry name" value="CoA_transf_AS"/>
</dbReference>
<name>A0A841GQB4_9BACT</name>
<dbReference type="SMART" id="SM00882">
    <property type="entry name" value="CoA_trans"/>
    <property type="match status" value="1"/>
</dbReference>
<evidence type="ECO:0000313" key="4">
    <source>
        <dbReference type="Proteomes" id="UP000555828"/>
    </source>
</evidence>
<evidence type="ECO:0000256" key="2">
    <source>
        <dbReference type="ARBA" id="ARBA00022679"/>
    </source>
</evidence>
<dbReference type="GO" id="GO:0008775">
    <property type="term" value="F:acetate CoA-transferase activity"/>
    <property type="evidence" value="ECO:0007669"/>
    <property type="project" value="UniProtKB-EC"/>
</dbReference>
<dbReference type="Proteomes" id="UP000555828">
    <property type="component" value="Unassembled WGS sequence"/>
</dbReference>
<proteinExistence type="inferred from homology"/>
<dbReference type="InterPro" id="IPR012791">
    <property type="entry name" value="3-oxoacid_CoA-transf_B"/>
</dbReference>
<dbReference type="InterPro" id="IPR037171">
    <property type="entry name" value="NagB/RpiA_transferase-like"/>
</dbReference>
<dbReference type="SUPFAM" id="SSF100950">
    <property type="entry name" value="NagB/RpiA/CoA transferase-like"/>
    <property type="match status" value="1"/>
</dbReference>
<evidence type="ECO:0000256" key="1">
    <source>
        <dbReference type="ARBA" id="ARBA00007047"/>
    </source>
</evidence>
<gene>
    <name evidence="3" type="ORF">HNP65_000435</name>
</gene>
<protein>
    <submittedName>
        <fullName evidence="3">Acetate CoA/acetoacetate CoA-transferase beta subunit</fullName>
        <ecNumber evidence="3">2.8.3.8</ecNumber>
        <ecNumber evidence="3">2.8.3.9</ecNumber>
    </submittedName>
</protein>
<organism evidence="3 4">
    <name type="scientific">Thermosipho japonicus</name>
    <dbReference type="NCBI Taxonomy" id="90323"/>
    <lineage>
        <taxon>Bacteria</taxon>
        <taxon>Thermotogati</taxon>
        <taxon>Thermotogota</taxon>
        <taxon>Thermotogae</taxon>
        <taxon>Thermotogales</taxon>
        <taxon>Fervidobacteriaceae</taxon>
        <taxon>Thermosipho</taxon>
    </lineage>
</organism>
<dbReference type="EC" id="2.8.3.8" evidence="3"/>
<dbReference type="PROSITE" id="PS01274">
    <property type="entry name" value="COA_TRANSF_2"/>
    <property type="match status" value="1"/>
</dbReference>
<dbReference type="GO" id="GO:0047371">
    <property type="term" value="F:butyrate-acetoacetate CoA-transferase activity"/>
    <property type="evidence" value="ECO:0007669"/>
    <property type="project" value="UniProtKB-EC"/>
</dbReference>
<dbReference type="NCBIfam" id="TIGR02428">
    <property type="entry name" value="pcaJ_scoB_fam"/>
    <property type="match status" value="1"/>
</dbReference>
<keyword evidence="2 3" id="KW-0808">Transferase</keyword>
<keyword evidence="4" id="KW-1185">Reference proteome</keyword>
<reference evidence="3 4" key="1">
    <citation type="submission" date="2020-08" db="EMBL/GenBank/DDBJ databases">
        <title>Genomic Encyclopedia of Type Strains, Phase IV (KMG-IV): sequencing the most valuable type-strain genomes for metagenomic binning, comparative biology and taxonomic classification.</title>
        <authorList>
            <person name="Goeker M."/>
        </authorList>
    </citation>
    <scope>NUCLEOTIDE SEQUENCE [LARGE SCALE GENOMIC DNA]</scope>
    <source>
        <strain evidence="3 4">DSM 13481</strain>
    </source>
</reference>
<comment type="caution">
    <text evidence="3">The sequence shown here is derived from an EMBL/GenBank/DDBJ whole genome shotgun (WGS) entry which is preliminary data.</text>
</comment>
<dbReference type="RefSeq" id="WP_184618750.1">
    <property type="nucleotide sequence ID" value="NZ_JACHEX010000001.1"/>
</dbReference>
<dbReference type="Gene3D" id="3.40.1080.10">
    <property type="entry name" value="Glutaconate Coenzyme A-transferase"/>
    <property type="match status" value="1"/>
</dbReference>
<comment type="similarity">
    <text evidence="1">Belongs to the 3-oxoacid CoA-transferase subunit B family.</text>
</comment>
<dbReference type="PANTHER" id="PTHR13707">
    <property type="entry name" value="KETOACID-COENZYME A TRANSFERASE"/>
    <property type="match status" value="1"/>
</dbReference>